<organism evidence="9 10">
    <name type="scientific">Candidatus Electronema aureum</name>
    <dbReference type="NCBI Taxonomy" id="2005002"/>
    <lineage>
        <taxon>Bacteria</taxon>
        <taxon>Pseudomonadati</taxon>
        <taxon>Thermodesulfobacteriota</taxon>
        <taxon>Desulfobulbia</taxon>
        <taxon>Desulfobulbales</taxon>
        <taxon>Desulfobulbaceae</taxon>
        <taxon>Candidatus Electronema</taxon>
    </lineage>
</organism>
<reference evidence="9" key="1">
    <citation type="submission" date="2017-07" db="EMBL/GenBank/DDBJ databases">
        <title>The cable genome - Insights into the physiology and evolution of filamentous bacteria capable of sulfide oxidation via long distance electron transfer.</title>
        <authorList>
            <person name="Thorup C."/>
            <person name="Bjerg J.T."/>
            <person name="Schreiber L."/>
            <person name="Nielsen L.P."/>
            <person name="Kjeldsen K.U."/>
            <person name="Boesen T."/>
            <person name="Boggild A."/>
            <person name="Meysman F."/>
            <person name="Geelhoed J."/>
            <person name="Schramm A."/>
        </authorList>
    </citation>
    <scope>NUCLEOTIDE SEQUENCE [LARGE SCALE GENOMIC DNA]</scope>
    <source>
        <strain evidence="9">GS</strain>
    </source>
</reference>
<dbReference type="InterPro" id="IPR005822">
    <property type="entry name" value="Ribosomal_uL13"/>
</dbReference>
<dbReference type="GO" id="GO:0022625">
    <property type="term" value="C:cytosolic large ribosomal subunit"/>
    <property type="evidence" value="ECO:0007669"/>
    <property type="project" value="TreeGrafter"/>
</dbReference>
<protein>
    <recommendedName>
        <fullName evidence="5 6">Large ribosomal subunit protein uL13</fullName>
    </recommendedName>
</protein>
<keyword evidence="3 6" id="KW-0689">Ribosomal protein</keyword>
<sequence>MKTYYTPVDEIDRKWFVVDADGKVLGRIATEIADRLRGKHKPTFCNFQDNGDFIIVVNAERVHLTGKKWDDKTYWRHTGWPGGIKSRTAKEVRTKSPEELIMMAVKGMLPHNKMGAAQLTKLKVYAGAEHPHQAQQPELLDIK</sequence>
<dbReference type="Pfam" id="PF00572">
    <property type="entry name" value="Ribosomal_L13"/>
    <property type="match status" value="1"/>
</dbReference>
<dbReference type="NCBIfam" id="TIGR01066">
    <property type="entry name" value="rplM_bact"/>
    <property type="match status" value="1"/>
</dbReference>
<evidence type="ECO:0000256" key="2">
    <source>
        <dbReference type="ARBA" id="ARBA00011838"/>
    </source>
</evidence>
<dbReference type="GO" id="GO:0003729">
    <property type="term" value="F:mRNA binding"/>
    <property type="evidence" value="ECO:0007669"/>
    <property type="project" value="TreeGrafter"/>
</dbReference>
<dbReference type="AlphaFoldDB" id="A0A521FZ96"/>
<dbReference type="PIRSF" id="PIRSF002181">
    <property type="entry name" value="Ribosomal_L13"/>
    <property type="match status" value="1"/>
</dbReference>
<evidence type="ECO:0000313" key="9">
    <source>
        <dbReference type="EMBL" id="TAA74089.1"/>
    </source>
</evidence>
<dbReference type="HAMAP" id="MF_01366">
    <property type="entry name" value="Ribosomal_uL13"/>
    <property type="match status" value="1"/>
</dbReference>
<dbReference type="EMBL" id="NQJD01000040">
    <property type="protein sequence ID" value="TAA74089.1"/>
    <property type="molecule type" value="Genomic_DNA"/>
</dbReference>
<dbReference type="InterPro" id="IPR023563">
    <property type="entry name" value="Ribosomal_uL13_CS"/>
</dbReference>
<dbReference type="PANTHER" id="PTHR11545:SF2">
    <property type="entry name" value="LARGE RIBOSOMAL SUBUNIT PROTEIN UL13M"/>
    <property type="match status" value="1"/>
</dbReference>
<evidence type="ECO:0000256" key="7">
    <source>
        <dbReference type="RuleBase" id="RU003877"/>
    </source>
</evidence>
<keyword evidence="4 6" id="KW-0687">Ribonucleoprotein</keyword>
<dbReference type="Proteomes" id="UP000316238">
    <property type="component" value="Unassembled WGS sequence"/>
</dbReference>
<comment type="subunit">
    <text evidence="2 6">Part of the 50S ribosomal subunit.</text>
</comment>
<comment type="similarity">
    <text evidence="1 6 7">Belongs to the universal ribosomal protein uL13 family.</text>
</comment>
<evidence type="ECO:0000256" key="4">
    <source>
        <dbReference type="ARBA" id="ARBA00023274"/>
    </source>
</evidence>
<evidence type="ECO:0000256" key="3">
    <source>
        <dbReference type="ARBA" id="ARBA00022980"/>
    </source>
</evidence>
<dbReference type="FunFam" id="3.90.1180.10:FF:000001">
    <property type="entry name" value="50S ribosomal protein L13"/>
    <property type="match status" value="1"/>
</dbReference>
<dbReference type="PANTHER" id="PTHR11545">
    <property type="entry name" value="RIBOSOMAL PROTEIN L13"/>
    <property type="match status" value="1"/>
</dbReference>
<dbReference type="InterPro" id="IPR005823">
    <property type="entry name" value="Ribosomal_uL13_bac-type"/>
</dbReference>
<gene>
    <name evidence="6 8" type="primary">rplM</name>
    <name evidence="9" type="ORF">CDV28_14017</name>
</gene>
<evidence type="ECO:0000256" key="1">
    <source>
        <dbReference type="ARBA" id="ARBA00006227"/>
    </source>
</evidence>
<dbReference type="InterPro" id="IPR036899">
    <property type="entry name" value="Ribosomal_uL13_sf"/>
</dbReference>
<dbReference type="GO" id="GO:0006412">
    <property type="term" value="P:translation"/>
    <property type="evidence" value="ECO:0007669"/>
    <property type="project" value="UniProtKB-UniRule"/>
</dbReference>
<name>A0A521FZ96_9BACT</name>
<comment type="caution">
    <text evidence="9">The sequence shown here is derived from an EMBL/GenBank/DDBJ whole genome shotgun (WGS) entry which is preliminary data.</text>
</comment>
<evidence type="ECO:0000256" key="6">
    <source>
        <dbReference type="HAMAP-Rule" id="MF_01366"/>
    </source>
</evidence>
<dbReference type="PROSITE" id="PS00783">
    <property type="entry name" value="RIBOSOMAL_L13"/>
    <property type="match status" value="1"/>
</dbReference>
<evidence type="ECO:0000313" key="10">
    <source>
        <dbReference type="Proteomes" id="UP000316238"/>
    </source>
</evidence>
<keyword evidence="10" id="KW-1185">Reference proteome</keyword>
<dbReference type="Gene3D" id="3.90.1180.10">
    <property type="entry name" value="Ribosomal protein L13"/>
    <property type="match status" value="1"/>
</dbReference>
<evidence type="ECO:0000256" key="8">
    <source>
        <dbReference type="RuleBase" id="RU003878"/>
    </source>
</evidence>
<dbReference type="SUPFAM" id="SSF52161">
    <property type="entry name" value="Ribosomal protein L13"/>
    <property type="match status" value="1"/>
</dbReference>
<dbReference type="CDD" id="cd00392">
    <property type="entry name" value="Ribosomal_L13"/>
    <property type="match status" value="1"/>
</dbReference>
<evidence type="ECO:0000256" key="5">
    <source>
        <dbReference type="ARBA" id="ARBA00035201"/>
    </source>
</evidence>
<accession>A0A521FZ96</accession>
<comment type="function">
    <text evidence="6 8">This protein is one of the early assembly proteins of the 50S ribosomal subunit, although it is not seen to bind rRNA by itself. It is important during the early stages of 50S assembly.</text>
</comment>
<dbReference type="GO" id="GO:0017148">
    <property type="term" value="P:negative regulation of translation"/>
    <property type="evidence" value="ECO:0007669"/>
    <property type="project" value="TreeGrafter"/>
</dbReference>
<proteinExistence type="inferred from homology"/>
<dbReference type="GO" id="GO:0003735">
    <property type="term" value="F:structural constituent of ribosome"/>
    <property type="evidence" value="ECO:0007669"/>
    <property type="project" value="InterPro"/>
</dbReference>